<dbReference type="EMBL" id="JAYMYR010000011">
    <property type="protein sequence ID" value="KAK7332281.1"/>
    <property type="molecule type" value="Genomic_DNA"/>
</dbReference>
<accession>A0AAN9LAN8</accession>
<reference evidence="2 3" key="1">
    <citation type="submission" date="2024-01" db="EMBL/GenBank/DDBJ databases">
        <title>The genomes of 5 underutilized Papilionoideae crops provide insights into root nodulation and disease resistanc.</title>
        <authorList>
            <person name="Jiang F."/>
        </authorList>
    </citation>
    <scope>NUCLEOTIDE SEQUENCE [LARGE SCALE GENOMIC DNA]</scope>
    <source>
        <strain evidence="2">JINMINGXINNONG_FW02</strain>
        <tissue evidence="2">Leaves</tissue>
    </source>
</reference>
<sequence>MNHSSSIYSRRRYFYSRFLASIGVSNLFILMLSQPGFKFCFVKISYLMIQPIAQKRLLFIGWKLKMTKKKLETLMGKMRGLSLLCLGGCFDSCYDHTQAYGLGTRIWNLSDRPVELQIRVGSILKKVHTLKPGSCKRLKSKRIYKAYMPGKNGNDGGGLKSLLYYYDETSHPYVWIHDKGGDSLRMVKQQYISLEDLRDSSEIKILRDHQRGCISVLKRTRPDFC</sequence>
<protein>
    <submittedName>
        <fullName evidence="2">Uncharacterized protein</fullName>
    </submittedName>
</protein>
<keyword evidence="3" id="KW-1185">Reference proteome</keyword>
<dbReference type="Proteomes" id="UP001374584">
    <property type="component" value="Unassembled WGS sequence"/>
</dbReference>
<name>A0AAN9LAN8_PHACN</name>
<keyword evidence="1" id="KW-0472">Membrane</keyword>
<dbReference type="AlphaFoldDB" id="A0AAN9LAN8"/>
<proteinExistence type="predicted"/>
<gene>
    <name evidence="2" type="ORF">VNO80_29031</name>
</gene>
<evidence type="ECO:0000313" key="3">
    <source>
        <dbReference type="Proteomes" id="UP001374584"/>
    </source>
</evidence>
<keyword evidence="1" id="KW-0812">Transmembrane</keyword>
<organism evidence="2 3">
    <name type="scientific">Phaseolus coccineus</name>
    <name type="common">Scarlet runner bean</name>
    <name type="synonym">Phaseolus multiflorus</name>
    <dbReference type="NCBI Taxonomy" id="3886"/>
    <lineage>
        <taxon>Eukaryota</taxon>
        <taxon>Viridiplantae</taxon>
        <taxon>Streptophyta</taxon>
        <taxon>Embryophyta</taxon>
        <taxon>Tracheophyta</taxon>
        <taxon>Spermatophyta</taxon>
        <taxon>Magnoliopsida</taxon>
        <taxon>eudicotyledons</taxon>
        <taxon>Gunneridae</taxon>
        <taxon>Pentapetalae</taxon>
        <taxon>rosids</taxon>
        <taxon>fabids</taxon>
        <taxon>Fabales</taxon>
        <taxon>Fabaceae</taxon>
        <taxon>Papilionoideae</taxon>
        <taxon>50 kb inversion clade</taxon>
        <taxon>NPAAA clade</taxon>
        <taxon>indigoferoid/millettioid clade</taxon>
        <taxon>Phaseoleae</taxon>
        <taxon>Phaseolus</taxon>
    </lineage>
</organism>
<comment type="caution">
    <text evidence="2">The sequence shown here is derived from an EMBL/GenBank/DDBJ whole genome shotgun (WGS) entry which is preliminary data.</text>
</comment>
<feature type="transmembrane region" description="Helical" evidence="1">
    <location>
        <begin position="12"/>
        <end position="32"/>
    </location>
</feature>
<evidence type="ECO:0000256" key="1">
    <source>
        <dbReference type="SAM" id="Phobius"/>
    </source>
</evidence>
<evidence type="ECO:0000313" key="2">
    <source>
        <dbReference type="EMBL" id="KAK7332281.1"/>
    </source>
</evidence>
<keyword evidence="1" id="KW-1133">Transmembrane helix</keyword>